<organism evidence="1 2">
    <name type="scientific">Anopheles dirus</name>
    <dbReference type="NCBI Taxonomy" id="7168"/>
    <lineage>
        <taxon>Eukaryota</taxon>
        <taxon>Metazoa</taxon>
        <taxon>Ecdysozoa</taxon>
        <taxon>Arthropoda</taxon>
        <taxon>Hexapoda</taxon>
        <taxon>Insecta</taxon>
        <taxon>Pterygota</taxon>
        <taxon>Neoptera</taxon>
        <taxon>Endopterygota</taxon>
        <taxon>Diptera</taxon>
        <taxon>Nematocera</taxon>
        <taxon>Culicoidea</taxon>
        <taxon>Culicidae</taxon>
        <taxon>Anophelinae</taxon>
        <taxon>Anopheles</taxon>
    </lineage>
</organism>
<dbReference type="EnsemblMetazoa" id="ADIR014657-RA">
    <property type="protein sequence ID" value="ADIR014657-PA"/>
    <property type="gene ID" value="ADIR014657"/>
</dbReference>
<dbReference type="AlphaFoldDB" id="A0A182NXT7"/>
<keyword evidence="2" id="KW-1185">Reference proteome</keyword>
<evidence type="ECO:0000313" key="2">
    <source>
        <dbReference type="Proteomes" id="UP000075884"/>
    </source>
</evidence>
<accession>A0A182NXT7</accession>
<evidence type="ECO:0000313" key="1">
    <source>
        <dbReference type="EnsemblMetazoa" id="ADIR014657-PA"/>
    </source>
</evidence>
<dbReference type="VEuPathDB" id="VectorBase:ADIR014657"/>
<proteinExistence type="predicted"/>
<protein>
    <submittedName>
        <fullName evidence="1">Uncharacterized protein</fullName>
    </submittedName>
</protein>
<reference evidence="2" key="1">
    <citation type="submission" date="2013-03" db="EMBL/GenBank/DDBJ databases">
        <title>The Genome Sequence of Anopheles dirus WRAIR2.</title>
        <authorList>
            <consortium name="The Broad Institute Genomics Platform"/>
            <person name="Neafsey D.E."/>
            <person name="Walton C."/>
            <person name="Walker B."/>
            <person name="Young S.K."/>
            <person name="Zeng Q."/>
            <person name="Gargeya S."/>
            <person name="Fitzgerald M."/>
            <person name="Haas B."/>
            <person name="Abouelleil A."/>
            <person name="Allen A.W."/>
            <person name="Alvarado L."/>
            <person name="Arachchi H.M."/>
            <person name="Berlin A.M."/>
            <person name="Chapman S.B."/>
            <person name="Gainer-Dewar J."/>
            <person name="Goldberg J."/>
            <person name="Griggs A."/>
            <person name="Gujja S."/>
            <person name="Hansen M."/>
            <person name="Howarth C."/>
            <person name="Imamovic A."/>
            <person name="Ireland A."/>
            <person name="Larimer J."/>
            <person name="McCowan C."/>
            <person name="Murphy C."/>
            <person name="Pearson M."/>
            <person name="Poon T.W."/>
            <person name="Priest M."/>
            <person name="Roberts A."/>
            <person name="Saif S."/>
            <person name="Shea T."/>
            <person name="Sisk P."/>
            <person name="Sykes S."/>
            <person name="Wortman J."/>
            <person name="Nusbaum C."/>
            <person name="Birren B."/>
        </authorList>
    </citation>
    <scope>NUCLEOTIDE SEQUENCE [LARGE SCALE GENOMIC DNA]</scope>
    <source>
        <strain evidence="2">WRAIR2</strain>
    </source>
</reference>
<name>A0A182NXT7_9DIPT</name>
<sequence>VCGGEWVPAGVAIVLEFGTRFPPVTVMGDARVEEINVK</sequence>
<reference evidence="1" key="2">
    <citation type="submission" date="2020-05" db="UniProtKB">
        <authorList>
            <consortium name="EnsemblMetazoa"/>
        </authorList>
    </citation>
    <scope>IDENTIFICATION</scope>
    <source>
        <strain evidence="1">WRAIR2</strain>
    </source>
</reference>
<dbReference type="Proteomes" id="UP000075884">
    <property type="component" value="Unassembled WGS sequence"/>
</dbReference>